<dbReference type="eggNOG" id="ENOG502SQ6H">
    <property type="taxonomic scope" value="Eukaryota"/>
</dbReference>
<evidence type="ECO:0000256" key="2">
    <source>
        <dbReference type="SAM" id="Phobius"/>
    </source>
</evidence>
<evidence type="ECO:0008006" key="5">
    <source>
        <dbReference type="Google" id="ProtNLM"/>
    </source>
</evidence>
<dbReference type="GeneID" id="17252564"/>
<evidence type="ECO:0000313" key="3">
    <source>
        <dbReference type="EnsemblProtists" id="EOD06386"/>
    </source>
</evidence>
<feature type="compositionally biased region" description="Low complexity" evidence="1">
    <location>
        <begin position="637"/>
        <end position="650"/>
    </location>
</feature>
<evidence type="ECO:0000313" key="4">
    <source>
        <dbReference type="Proteomes" id="UP000013827"/>
    </source>
</evidence>
<feature type="transmembrane region" description="Helical" evidence="2">
    <location>
        <begin position="86"/>
        <end position="107"/>
    </location>
</feature>
<dbReference type="Gene3D" id="3.90.176.10">
    <property type="entry name" value="Toxin ADP-ribosyltransferase, Chain A, domain 1"/>
    <property type="match status" value="1"/>
</dbReference>
<dbReference type="EnsemblProtists" id="EOD06386">
    <property type="protein sequence ID" value="EOD06386"/>
    <property type="gene ID" value="EMIHUDRAFT_453477"/>
</dbReference>
<reference evidence="4" key="1">
    <citation type="journal article" date="2013" name="Nature">
        <title>Pan genome of the phytoplankton Emiliania underpins its global distribution.</title>
        <authorList>
            <person name="Read B.A."/>
            <person name="Kegel J."/>
            <person name="Klute M.J."/>
            <person name="Kuo A."/>
            <person name="Lefebvre S.C."/>
            <person name="Maumus F."/>
            <person name="Mayer C."/>
            <person name="Miller J."/>
            <person name="Monier A."/>
            <person name="Salamov A."/>
            <person name="Young J."/>
            <person name="Aguilar M."/>
            <person name="Claverie J.M."/>
            <person name="Frickenhaus S."/>
            <person name="Gonzalez K."/>
            <person name="Herman E.K."/>
            <person name="Lin Y.C."/>
            <person name="Napier J."/>
            <person name="Ogata H."/>
            <person name="Sarno A.F."/>
            <person name="Shmutz J."/>
            <person name="Schroeder D."/>
            <person name="de Vargas C."/>
            <person name="Verret F."/>
            <person name="von Dassow P."/>
            <person name="Valentin K."/>
            <person name="Van de Peer Y."/>
            <person name="Wheeler G."/>
            <person name="Dacks J.B."/>
            <person name="Delwiche C.F."/>
            <person name="Dyhrman S.T."/>
            <person name="Glockner G."/>
            <person name="John U."/>
            <person name="Richards T."/>
            <person name="Worden A.Z."/>
            <person name="Zhang X."/>
            <person name="Grigoriev I.V."/>
            <person name="Allen A.E."/>
            <person name="Bidle K."/>
            <person name="Borodovsky M."/>
            <person name="Bowler C."/>
            <person name="Brownlee C."/>
            <person name="Cock J.M."/>
            <person name="Elias M."/>
            <person name="Gladyshev V.N."/>
            <person name="Groth M."/>
            <person name="Guda C."/>
            <person name="Hadaegh A."/>
            <person name="Iglesias-Rodriguez M.D."/>
            <person name="Jenkins J."/>
            <person name="Jones B.M."/>
            <person name="Lawson T."/>
            <person name="Leese F."/>
            <person name="Lindquist E."/>
            <person name="Lobanov A."/>
            <person name="Lomsadze A."/>
            <person name="Malik S.B."/>
            <person name="Marsh M.E."/>
            <person name="Mackinder L."/>
            <person name="Mock T."/>
            <person name="Mueller-Roeber B."/>
            <person name="Pagarete A."/>
            <person name="Parker M."/>
            <person name="Probert I."/>
            <person name="Quesneville H."/>
            <person name="Raines C."/>
            <person name="Rensing S.A."/>
            <person name="Riano-Pachon D.M."/>
            <person name="Richier S."/>
            <person name="Rokitta S."/>
            <person name="Shiraiwa Y."/>
            <person name="Soanes D.M."/>
            <person name="van der Giezen M."/>
            <person name="Wahlund T.M."/>
            <person name="Williams B."/>
            <person name="Wilson W."/>
            <person name="Wolfe G."/>
            <person name="Wurch L.L."/>
        </authorList>
    </citation>
    <scope>NUCLEOTIDE SEQUENCE</scope>
</reference>
<keyword evidence="2" id="KW-1133">Transmembrane helix</keyword>
<feature type="transmembrane region" description="Helical" evidence="2">
    <location>
        <begin position="203"/>
        <end position="224"/>
    </location>
</feature>
<dbReference type="Proteomes" id="UP000013827">
    <property type="component" value="Unassembled WGS sequence"/>
</dbReference>
<organism evidence="3 4">
    <name type="scientific">Emiliania huxleyi (strain CCMP1516)</name>
    <dbReference type="NCBI Taxonomy" id="280463"/>
    <lineage>
        <taxon>Eukaryota</taxon>
        <taxon>Haptista</taxon>
        <taxon>Haptophyta</taxon>
        <taxon>Prymnesiophyceae</taxon>
        <taxon>Isochrysidales</taxon>
        <taxon>Noelaerhabdaceae</taxon>
        <taxon>Emiliania</taxon>
    </lineage>
</organism>
<dbReference type="PROSITE" id="PS51996">
    <property type="entry name" value="TR_MART"/>
    <property type="match status" value="1"/>
</dbReference>
<dbReference type="InterPro" id="IPR032675">
    <property type="entry name" value="LRR_dom_sf"/>
</dbReference>
<dbReference type="SUPFAM" id="SSF52047">
    <property type="entry name" value="RNI-like"/>
    <property type="match status" value="1"/>
</dbReference>
<dbReference type="SUPFAM" id="SSF56399">
    <property type="entry name" value="ADP-ribosylation"/>
    <property type="match status" value="1"/>
</dbReference>
<name>A0A0D3I551_EMIH1</name>
<keyword evidence="4" id="KW-1185">Reference proteome</keyword>
<sequence>MSASVELGEASEAPTGLNRFQKVVRMQQALHRASSEAGMSSQAPPSTLLKRAGAPSMLINLALVEERHGKGSWQYRLLALQKTRRYTAAFIALLLCDATAAILGLLLSTAYPPCVNIKALASCPANSSTVTVIDDGVITSTTTTSDVEPEPSCSESGYGAFAAAMLAVTVISMLSIVTFLAESLLVSAALGPLLLRTSRSFRLWTVLDLLILTFALGVESYLLLVKHPTASERAVHTSSPALVLLSRGYRYVQLARRSYTILRRVHHTRKSGRDLIEGGEAQRARSELDGALEERRNELLIARQESGEGRVHPSKLVLQVCADMLLSVSREVGSREWDEVRELAAAAGIRALDGFVERLLKRRLLPLYSRPEGFYENDSNLANTLFQAVKYKESMGAWPEGLAALIKDANTPDSLRGVILDDLGPGGYGPLALVVRASRCLRTLDVDCSDSNLWRSSGKEAFIESLAESSTLRQIDLSTSHVPPDLLHKLCARLACGGEGVGSEWEAEWESASHREGEGSRPQARANGRRQGAAVALPPRVAQIEAVSLAGNAVPGCGASLALLLEQCGALTSLDLSRTCLTEADGALVLALPSSSLGLGGGALVLAAVASRHARDARRAAEAQRSTQGARLPEGWPAARHAPPAGASAEASNAAKPLQCVVLDVAAVPPEERGRLPAAVAAMIGDELLDRGEIRKVMREASDLVTGTLLEAAHGLQHYMRVSEEHIRQGVAMGTAAIEEEVRALGDAEALSMLQYILHDPASEKEYPNGTRDAGRSGERLADFVAHADAQKAMLDEPHPHVVALRLYTTAAYRHINGPLRKPEGPHPLARTTWFISEAVRKLRAVHADSTTATETEDLWRGMRNMQLSSDFIDNRTGGTELAPMSATTDMTVAARYGASSGTLLFKIRVDNSLVRGASLQWVSAFPREAEVLFPPLTYVQPTDKRQTLLVGACNFTVIEVVPNLSS</sequence>
<dbReference type="RefSeq" id="XP_005758815.1">
    <property type="nucleotide sequence ID" value="XM_005758758.1"/>
</dbReference>
<accession>A0A0D3I551</accession>
<keyword evidence="2" id="KW-0472">Membrane</keyword>
<feature type="transmembrane region" description="Helical" evidence="2">
    <location>
        <begin position="158"/>
        <end position="191"/>
    </location>
</feature>
<reference evidence="3" key="2">
    <citation type="submission" date="2024-10" db="UniProtKB">
        <authorList>
            <consortium name="EnsemblProtists"/>
        </authorList>
    </citation>
    <scope>IDENTIFICATION</scope>
</reference>
<dbReference type="AlphaFoldDB" id="A0A0D3I551"/>
<dbReference type="Gene3D" id="3.80.10.10">
    <property type="entry name" value="Ribonuclease Inhibitor"/>
    <property type="match status" value="1"/>
</dbReference>
<proteinExistence type="predicted"/>
<dbReference type="KEGG" id="ehx:EMIHUDRAFT_453477"/>
<dbReference type="HOGENOM" id="CLU_306411_0_0_1"/>
<protein>
    <recommendedName>
        <fullName evidence="5">Mono(ADP-ribosyl)transferase</fullName>
    </recommendedName>
</protein>
<feature type="region of interest" description="Disordered" evidence="1">
    <location>
        <begin position="618"/>
        <end position="650"/>
    </location>
</feature>
<evidence type="ECO:0000256" key="1">
    <source>
        <dbReference type="SAM" id="MobiDB-lite"/>
    </source>
</evidence>
<keyword evidence="2" id="KW-0812">Transmembrane</keyword>
<dbReference type="PaxDb" id="2903-EOD06386"/>